<dbReference type="Proteomes" id="UP000578449">
    <property type="component" value="Unassembled WGS sequence"/>
</dbReference>
<organism evidence="2 3">
    <name type="scientific">Thermocatellispora tengchongensis</name>
    <dbReference type="NCBI Taxonomy" id="1073253"/>
    <lineage>
        <taxon>Bacteria</taxon>
        <taxon>Bacillati</taxon>
        <taxon>Actinomycetota</taxon>
        <taxon>Actinomycetes</taxon>
        <taxon>Streptosporangiales</taxon>
        <taxon>Streptosporangiaceae</taxon>
        <taxon>Thermocatellispora</taxon>
    </lineage>
</organism>
<protein>
    <submittedName>
        <fullName evidence="2">Uncharacterized protein</fullName>
    </submittedName>
</protein>
<feature type="compositionally biased region" description="Polar residues" evidence="1">
    <location>
        <begin position="1"/>
        <end position="14"/>
    </location>
</feature>
<dbReference type="EMBL" id="JACHGN010000006">
    <property type="protein sequence ID" value="MBB5133600.1"/>
    <property type="molecule type" value="Genomic_DNA"/>
</dbReference>
<evidence type="ECO:0000256" key="1">
    <source>
        <dbReference type="SAM" id="MobiDB-lite"/>
    </source>
</evidence>
<name>A0A840P840_9ACTN</name>
<feature type="region of interest" description="Disordered" evidence="1">
    <location>
        <begin position="1"/>
        <end position="31"/>
    </location>
</feature>
<proteinExistence type="predicted"/>
<evidence type="ECO:0000313" key="3">
    <source>
        <dbReference type="Proteomes" id="UP000578449"/>
    </source>
</evidence>
<comment type="caution">
    <text evidence="2">The sequence shown here is derived from an EMBL/GenBank/DDBJ whole genome shotgun (WGS) entry which is preliminary data.</text>
</comment>
<keyword evidence="3" id="KW-1185">Reference proteome</keyword>
<reference evidence="2 3" key="1">
    <citation type="submission" date="2020-08" db="EMBL/GenBank/DDBJ databases">
        <title>Genomic Encyclopedia of Type Strains, Phase IV (KMG-IV): sequencing the most valuable type-strain genomes for metagenomic binning, comparative biology and taxonomic classification.</title>
        <authorList>
            <person name="Goeker M."/>
        </authorList>
    </citation>
    <scope>NUCLEOTIDE SEQUENCE [LARGE SCALE GENOMIC DNA]</scope>
    <source>
        <strain evidence="2 3">DSM 45615</strain>
    </source>
</reference>
<evidence type="ECO:0000313" key="2">
    <source>
        <dbReference type="EMBL" id="MBB5133600.1"/>
    </source>
</evidence>
<sequence>MAESNPTLDMTSRTGHGLGRTSISHDGEPVG</sequence>
<gene>
    <name evidence="2" type="ORF">HNP84_003326</name>
</gene>
<accession>A0A840P840</accession>
<dbReference type="AlphaFoldDB" id="A0A840P840"/>